<gene>
    <name evidence="2" type="ORF">JOF56_004302</name>
</gene>
<organism evidence="2 3">
    <name type="scientific">Kibdelosporangium banguiense</name>
    <dbReference type="NCBI Taxonomy" id="1365924"/>
    <lineage>
        <taxon>Bacteria</taxon>
        <taxon>Bacillati</taxon>
        <taxon>Actinomycetota</taxon>
        <taxon>Actinomycetes</taxon>
        <taxon>Pseudonocardiales</taxon>
        <taxon>Pseudonocardiaceae</taxon>
        <taxon>Kibdelosporangium</taxon>
    </lineage>
</organism>
<dbReference type="Proteomes" id="UP001519332">
    <property type="component" value="Unassembled WGS sequence"/>
</dbReference>
<evidence type="ECO:0000313" key="2">
    <source>
        <dbReference type="EMBL" id="MBP2323917.1"/>
    </source>
</evidence>
<protein>
    <recommendedName>
        <fullName evidence="1">HTH cro/C1-type domain-containing protein</fullName>
    </recommendedName>
</protein>
<dbReference type="SUPFAM" id="SSF47413">
    <property type="entry name" value="lambda repressor-like DNA-binding domains"/>
    <property type="match status" value="1"/>
</dbReference>
<reference evidence="2 3" key="1">
    <citation type="submission" date="2021-03" db="EMBL/GenBank/DDBJ databases">
        <title>Sequencing the genomes of 1000 actinobacteria strains.</title>
        <authorList>
            <person name="Klenk H.-P."/>
        </authorList>
    </citation>
    <scope>NUCLEOTIDE SEQUENCE [LARGE SCALE GENOMIC DNA]</scope>
    <source>
        <strain evidence="2 3">DSM 46670</strain>
    </source>
</reference>
<dbReference type="SMART" id="SM00530">
    <property type="entry name" value="HTH_XRE"/>
    <property type="match status" value="1"/>
</dbReference>
<dbReference type="PROSITE" id="PS50943">
    <property type="entry name" value="HTH_CROC1"/>
    <property type="match status" value="1"/>
</dbReference>
<dbReference type="InterPro" id="IPR043917">
    <property type="entry name" value="DUF5753"/>
</dbReference>
<evidence type="ECO:0000313" key="3">
    <source>
        <dbReference type="Proteomes" id="UP001519332"/>
    </source>
</evidence>
<dbReference type="Pfam" id="PF19054">
    <property type="entry name" value="DUF5753"/>
    <property type="match status" value="1"/>
</dbReference>
<dbReference type="EMBL" id="JAGINW010000001">
    <property type="protein sequence ID" value="MBP2323917.1"/>
    <property type="molecule type" value="Genomic_DNA"/>
</dbReference>
<name>A0ABS4THJ8_9PSEU</name>
<dbReference type="Pfam" id="PF13560">
    <property type="entry name" value="HTH_31"/>
    <property type="match status" value="1"/>
</dbReference>
<keyword evidence="3" id="KW-1185">Reference proteome</keyword>
<evidence type="ECO:0000259" key="1">
    <source>
        <dbReference type="PROSITE" id="PS50943"/>
    </source>
</evidence>
<proteinExistence type="predicted"/>
<comment type="caution">
    <text evidence="2">The sequence shown here is derived from an EMBL/GenBank/DDBJ whole genome shotgun (WGS) entry which is preliminary data.</text>
</comment>
<dbReference type="CDD" id="cd00093">
    <property type="entry name" value="HTH_XRE"/>
    <property type="match status" value="1"/>
</dbReference>
<feature type="domain" description="HTH cro/C1-type" evidence="1">
    <location>
        <begin position="15"/>
        <end position="46"/>
    </location>
</feature>
<dbReference type="Gene3D" id="1.10.260.40">
    <property type="entry name" value="lambda repressor-like DNA-binding domains"/>
    <property type="match status" value="1"/>
</dbReference>
<sequence length="238" mass="26301">MKETTACSRELGFELRRRRELVGLSSVELADRLGWSHSKMSRLETGWRGAAETDVVQYLAMLGYSANEMRGLRALSRESARDLGYWLGSVESLGFHEGLAEVCVTYCPEAVPGPMQVGDKTVFRPNPKRIFLLHERVLAGMSLDQVLKLLLLTEMPFISVQVVQGGEIYGGGFRMLQFNAHRPLVYVEGEYVGLFLEDHDAVTAYCALAGRIADACMDAAQTREQLVEMAAYAQAGSG</sequence>
<dbReference type="RefSeq" id="WP_209640896.1">
    <property type="nucleotide sequence ID" value="NZ_JAGINW010000001.1"/>
</dbReference>
<dbReference type="InterPro" id="IPR001387">
    <property type="entry name" value="Cro/C1-type_HTH"/>
</dbReference>
<accession>A0ABS4THJ8</accession>
<dbReference type="InterPro" id="IPR010982">
    <property type="entry name" value="Lambda_DNA-bd_dom_sf"/>
</dbReference>